<keyword evidence="5" id="KW-0539">Nucleus</keyword>
<keyword evidence="9" id="KW-1185">Reference proteome</keyword>
<keyword evidence="3" id="KW-0238">DNA-binding</keyword>
<reference evidence="8" key="1">
    <citation type="submission" date="2019-07" db="EMBL/GenBank/DDBJ databases">
        <authorList>
            <person name="Dittberner H."/>
        </authorList>
    </citation>
    <scope>NUCLEOTIDE SEQUENCE [LARGE SCALE GENOMIC DNA]</scope>
</reference>
<evidence type="ECO:0000256" key="3">
    <source>
        <dbReference type="ARBA" id="ARBA00023125"/>
    </source>
</evidence>
<dbReference type="GO" id="GO:0005634">
    <property type="term" value="C:nucleus"/>
    <property type="evidence" value="ECO:0007669"/>
    <property type="project" value="UniProtKB-SubCell"/>
</dbReference>
<dbReference type="AlphaFoldDB" id="A0A565CAX9"/>
<protein>
    <recommendedName>
        <fullName evidence="7">TF-B3 domain-containing protein</fullName>
    </recommendedName>
</protein>
<dbReference type="PANTHER" id="PTHR31674:SF18">
    <property type="entry name" value="B3 DOMAIN-CONTAINING PROTEIN REM4-RELATED"/>
    <property type="match status" value="1"/>
</dbReference>
<dbReference type="OrthoDB" id="1063044at2759"/>
<evidence type="ECO:0000256" key="5">
    <source>
        <dbReference type="ARBA" id="ARBA00023242"/>
    </source>
</evidence>
<dbReference type="Gene3D" id="2.40.330.10">
    <property type="entry name" value="DNA-binding pseudobarrel domain"/>
    <property type="match status" value="3"/>
</dbReference>
<evidence type="ECO:0000256" key="2">
    <source>
        <dbReference type="ARBA" id="ARBA00023015"/>
    </source>
</evidence>
<feature type="region of interest" description="Disordered" evidence="6">
    <location>
        <begin position="105"/>
        <end position="132"/>
    </location>
</feature>
<dbReference type="EMBL" id="CABITT030000007">
    <property type="protein sequence ID" value="VVB10794.1"/>
    <property type="molecule type" value="Genomic_DNA"/>
</dbReference>
<dbReference type="GO" id="GO:0003677">
    <property type="term" value="F:DNA binding"/>
    <property type="evidence" value="ECO:0007669"/>
    <property type="project" value="UniProtKB-KW"/>
</dbReference>
<evidence type="ECO:0000313" key="9">
    <source>
        <dbReference type="Proteomes" id="UP000489600"/>
    </source>
</evidence>
<sequence>MVDPVISSSTNRPIFFIDLSGQNSNPMIPDSFISNHFKGNFQSTKLKLTSDASDRAWEVELDGQRFADGWKGFSISHSVRDDDVLSFRHDGDMVFHVTPVGRNDYDNLTSDEDLPPKKTSSKKRARIDTDSSSDKSCLDIRVTSSSLRRNHMCLVNKFVRSNGLTNRCGEIDLKNEDGKSWTLGLRHNKTTGQVFINGGGWSRFCNENGLQAGSSRRFKLVENGTKPVLQLCPNISNGNSSQANKNLNVSGTEGNDEVEYEDRFESASMNQNRILTFDLKQYMIRSSQLRLPASLTREHGITEAGEITVTDKDGVEWKLHLVNIKGRGELFYIRGLKGFFLANGITKLGDSFTLEVIRGGTSPIVKICSKVKETPPIDGYKTPETNARTTVQEPSRAEKYIENPVQKRARVSADGREPSRVTRESNKSSADLENLQLKQPLQPCSISDQVTKVKQSIIDTLTCVRLFRSELQIKEQNLEVSLLEIDALGEKIVGIGKFFNMNQV</sequence>
<name>A0A565CAX9_9BRAS</name>
<proteinExistence type="predicted"/>
<evidence type="ECO:0000259" key="7">
    <source>
        <dbReference type="PROSITE" id="PS50863"/>
    </source>
</evidence>
<dbReference type="SMART" id="SM01019">
    <property type="entry name" value="B3"/>
    <property type="match status" value="3"/>
</dbReference>
<feature type="compositionally biased region" description="Polar residues" evidence="6">
    <location>
        <begin position="383"/>
        <end position="393"/>
    </location>
</feature>
<feature type="region of interest" description="Disordered" evidence="6">
    <location>
        <begin position="378"/>
        <end position="430"/>
    </location>
</feature>
<organism evidence="8 9">
    <name type="scientific">Arabis nemorensis</name>
    <dbReference type="NCBI Taxonomy" id="586526"/>
    <lineage>
        <taxon>Eukaryota</taxon>
        <taxon>Viridiplantae</taxon>
        <taxon>Streptophyta</taxon>
        <taxon>Embryophyta</taxon>
        <taxon>Tracheophyta</taxon>
        <taxon>Spermatophyta</taxon>
        <taxon>Magnoliopsida</taxon>
        <taxon>eudicotyledons</taxon>
        <taxon>Gunneridae</taxon>
        <taxon>Pentapetalae</taxon>
        <taxon>rosids</taxon>
        <taxon>malvids</taxon>
        <taxon>Brassicales</taxon>
        <taxon>Brassicaceae</taxon>
        <taxon>Arabideae</taxon>
        <taxon>Arabis</taxon>
    </lineage>
</organism>
<dbReference type="PANTHER" id="PTHR31674">
    <property type="entry name" value="B3 DOMAIN-CONTAINING PROTEIN REM-LIKE 3-RELATED"/>
    <property type="match status" value="1"/>
</dbReference>
<dbReference type="CDD" id="cd10017">
    <property type="entry name" value="B3_DNA"/>
    <property type="match status" value="3"/>
</dbReference>
<feature type="compositionally biased region" description="Basic and acidic residues" evidence="6">
    <location>
        <begin position="411"/>
        <end position="426"/>
    </location>
</feature>
<dbReference type="PROSITE" id="PS50863">
    <property type="entry name" value="B3"/>
    <property type="match status" value="3"/>
</dbReference>
<dbReference type="InterPro" id="IPR003340">
    <property type="entry name" value="B3_DNA-bd"/>
</dbReference>
<evidence type="ECO:0000256" key="4">
    <source>
        <dbReference type="ARBA" id="ARBA00023163"/>
    </source>
</evidence>
<feature type="domain" description="TF-B3" evidence="7">
    <location>
        <begin position="11"/>
        <end position="103"/>
    </location>
</feature>
<comment type="caution">
    <text evidence="8">The sequence shown here is derived from an EMBL/GenBank/DDBJ whole genome shotgun (WGS) entry which is preliminary data.</text>
</comment>
<keyword evidence="4" id="KW-0804">Transcription</keyword>
<gene>
    <name evidence="8" type="ORF">ANE_LOCUS21238</name>
</gene>
<accession>A0A565CAX9</accession>
<feature type="domain" description="TF-B3" evidence="7">
    <location>
        <begin position="274"/>
        <end position="371"/>
    </location>
</feature>
<dbReference type="Pfam" id="PF02362">
    <property type="entry name" value="B3"/>
    <property type="match status" value="3"/>
</dbReference>
<evidence type="ECO:0000256" key="6">
    <source>
        <dbReference type="SAM" id="MobiDB-lite"/>
    </source>
</evidence>
<dbReference type="SUPFAM" id="SSF101936">
    <property type="entry name" value="DNA-binding pseudobarrel domain"/>
    <property type="match status" value="3"/>
</dbReference>
<dbReference type="InterPro" id="IPR015300">
    <property type="entry name" value="DNA-bd_pseudobarrel_sf"/>
</dbReference>
<dbReference type="Proteomes" id="UP000489600">
    <property type="component" value="Unassembled WGS sequence"/>
</dbReference>
<dbReference type="InterPro" id="IPR039218">
    <property type="entry name" value="REM_fam"/>
</dbReference>
<keyword evidence="2" id="KW-0805">Transcription regulation</keyword>
<evidence type="ECO:0000256" key="1">
    <source>
        <dbReference type="ARBA" id="ARBA00004123"/>
    </source>
</evidence>
<evidence type="ECO:0000313" key="8">
    <source>
        <dbReference type="EMBL" id="VVB10794.1"/>
    </source>
</evidence>
<comment type="subcellular location">
    <subcellularLocation>
        <location evidence="1">Nucleus</location>
    </subcellularLocation>
</comment>
<feature type="domain" description="TF-B3" evidence="7">
    <location>
        <begin position="137"/>
        <end position="234"/>
    </location>
</feature>